<feature type="transmembrane region" description="Helical" evidence="3">
    <location>
        <begin position="135"/>
        <end position="155"/>
    </location>
</feature>
<feature type="transmembrane region" description="Helical" evidence="3">
    <location>
        <begin position="385"/>
        <end position="407"/>
    </location>
</feature>
<dbReference type="SUPFAM" id="SSF103473">
    <property type="entry name" value="MFS general substrate transporter"/>
    <property type="match status" value="1"/>
</dbReference>
<dbReference type="PROSITE" id="PS50850">
    <property type="entry name" value="MFS"/>
    <property type="match status" value="1"/>
</dbReference>
<dbReference type="EMBL" id="DS995906">
    <property type="protein sequence ID" value="EEA18692.1"/>
    <property type="molecule type" value="Genomic_DNA"/>
</dbReference>
<keyword evidence="3" id="KW-1133">Transmembrane helix</keyword>
<dbReference type="VEuPathDB" id="FungiDB:PMAA_009750"/>
<feature type="transmembrane region" description="Helical" evidence="3">
    <location>
        <begin position="251"/>
        <end position="275"/>
    </location>
</feature>
<dbReference type="AlphaFoldDB" id="B6QUN7"/>
<reference evidence="6" key="1">
    <citation type="journal article" date="2015" name="Genome Announc.">
        <title>Genome sequence of the AIDS-associated pathogen Penicillium marneffei (ATCC18224) and its near taxonomic relative Talaromyces stipitatus (ATCC10500).</title>
        <authorList>
            <person name="Nierman W.C."/>
            <person name="Fedorova-Abrams N.D."/>
            <person name="Andrianopoulos A."/>
        </authorList>
    </citation>
    <scope>NUCLEOTIDE SEQUENCE [LARGE SCALE GENOMIC DNA]</scope>
    <source>
        <strain evidence="6">ATCC 18224 / CBS 334.59 / QM 7333</strain>
    </source>
</reference>
<evidence type="ECO:0000256" key="2">
    <source>
        <dbReference type="ARBA" id="ARBA00006727"/>
    </source>
</evidence>
<feature type="transmembrane region" description="Helical" evidence="3">
    <location>
        <begin position="295"/>
        <end position="319"/>
    </location>
</feature>
<proteinExistence type="inferred from homology"/>
<evidence type="ECO:0000259" key="4">
    <source>
        <dbReference type="PROSITE" id="PS50850"/>
    </source>
</evidence>
<dbReference type="InterPro" id="IPR036259">
    <property type="entry name" value="MFS_trans_sf"/>
</dbReference>
<feature type="transmembrane region" description="Helical" evidence="3">
    <location>
        <begin position="93"/>
        <end position="115"/>
    </location>
</feature>
<dbReference type="PANTHER" id="PTHR11360">
    <property type="entry name" value="MONOCARBOXYLATE TRANSPORTER"/>
    <property type="match status" value="1"/>
</dbReference>
<feature type="domain" description="Major facilitator superfamily (MFS) profile" evidence="4">
    <location>
        <begin position="92"/>
        <end position="473"/>
    </location>
</feature>
<dbReference type="Gene3D" id="1.20.1250.20">
    <property type="entry name" value="MFS general substrate transporter like domains"/>
    <property type="match status" value="1"/>
</dbReference>
<evidence type="ECO:0000256" key="1">
    <source>
        <dbReference type="ARBA" id="ARBA00004141"/>
    </source>
</evidence>
<dbReference type="Proteomes" id="UP000001294">
    <property type="component" value="Unassembled WGS sequence"/>
</dbReference>
<evidence type="ECO:0000313" key="5">
    <source>
        <dbReference type="EMBL" id="EEA18692.1"/>
    </source>
</evidence>
<evidence type="ECO:0000313" key="6">
    <source>
        <dbReference type="Proteomes" id="UP000001294"/>
    </source>
</evidence>
<accession>B6QUN7</accession>
<keyword evidence="3" id="KW-0812">Transmembrane</keyword>
<gene>
    <name evidence="5" type="ORF">PMAA_009750</name>
</gene>
<feature type="transmembrane region" description="Helical" evidence="3">
    <location>
        <begin position="360"/>
        <end position="379"/>
    </location>
</feature>
<dbReference type="GO" id="GO:0022857">
    <property type="term" value="F:transmembrane transporter activity"/>
    <property type="evidence" value="ECO:0007669"/>
    <property type="project" value="InterPro"/>
</dbReference>
<dbReference type="PhylomeDB" id="B6QUN7"/>
<dbReference type="InterPro" id="IPR020846">
    <property type="entry name" value="MFS_dom"/>
</dbReference>
<comment type="similarity">
    <text evidence="2">Belongs to the major facilitator superfamily. Monocarboxylate porter (TC 2.A.1.13) family.</text>
</comment>
<evidence type="ECO:0000256" key="3">
    <source>
        <dbReference type="SAM" id="Phobius"/>
    </source>
</evidence>
<feature type="transmembrane region" description="Helical" evidence="3">
    <location>
        <begin position="218"/>
        <end position="239"/>
    </location>
</feature>
<dbReference type="Pfam" id="PF07690">
    <property type="entry name" value="MFS_1"/>
    <property type="match status" value="1"/>
</dbReference>
<dbReference type="InterPro" id="IPR050327">
    <property type="entry name" value="Proton-linked_MCT"/>
</dbReference>
<dbReference type="InterPro" id="IPR011701">
    <property type="entry name" value="MFS"/>
</dbReference>
<dbReference type="PANTHER" id="PTHR11360:SF177">
    <property type="entry name" value="RIBOFLAVIN TRANSPORTER MCH5"/>
    <property type="match status" value="1"/>
</dbReference>
<dbReference type="HOGENOM" id="CLU_001265_1_0_1"/>
<dbReference type="OrthoDB" id="410267at2759"/>
<feature type="transmembrane region" description="Helical" evidence="3">
    <location>
        <begin position="185"/>
        <end position="206"/>
    </location>
</feature>
<keyword evidence="3" id="KW-0472">Membrane</keyword>
<dbReference type="GO" id="GO:0016020">
    <property type="term" value="C:membrane"/>
    <property type="evidence" value="ECO:0007669"/>
    <property type="project" value="UniProtKB-SubCell"/>
</dbReference>
<keyword evidence="6" id="KW-1185">Reference proteome</keyword>
<comment type="subcellular location">
    <subcellularLocation>
        <location evidence="1">Membrane</location>
        <topology evidence="1">Multi-pass membrane protein</topology>
    </subcellularLocation>
</comment>
<organism evidence="5 6">
    <name type="scientific">Talaromyces marneffei (strain ATCC 18224 / CBS 334.59 / QM 7333)</name>
    <name type="common">Penicillium marneffei</name>
    <dbReference type="NCBI Taxonomy" id="441960"/>
    <lineage>
        <taxon>Eukaryota</taxon>
        <taxon>Fungi</taxon>
        <taxon>Dikarya</taxon>
        <taxon>Ascomycota</taxon>
        <taxon>Pezizomycotina</taxon>
        <taxon>Eurotiomycetes</taxon>
        <taxon>Eurotiomycetidae</taxon>
        <taxon>Eurotiales</taxon>
        <taxon>Trichocomaceae</taxon>
        <taxon>Talaromyces</taxon>
        <taxon>Talaromyces sect. Talaromyces</taxon>
    </lineage>
</organism>
<feature type="transmembrane region" description="Helical" evidence="3">
    <location>
        <begin position="451"/>
        <end position="469"/>
    </location>
</feature>
<feature type="transmembrane region" description="Helical" evidence="3">
    <location>
        <begin position="331"/>
        <end position="348"/>
    </location>
</feature>
<protein>
    <submittedName>
        <fullName evidence="5">Monocarboxylate permease, putative</fullName>
    </submittedName>
</protein>
<feature type="transmembrane region" description="Helical" evidence="3">
    <location>
        <begin position="419"/>
        <end position="439"/>
    </location>
</feature>
<feature type="transmembrane region" description="Helical" evidence="3">
    <location>
        <begin position="162"/>
        <end position="179"/>
    </location>
</feature>
<name>B6QUN7_TALMQ</name>
<sequence length="484" mass="52885">MALESSSTKIHHTTDNGKLYYAPGSDGYNTPSVELTDFAPFGNILNPSDGSIKHLAPPRVDNHDGAAFSSDHPPVSSETTVVDSFPDGGTRSWLVVLGSFLLLMASYGMMNSVGVFQSYLETNQLSSYSSADVGWIPSSFVFVALLLGVYVGPLFDSHGPKLLVYGGSVIFMVSLLLFAECRHYWQFLLSFGVIGGIGAALVSTVAMACVPHWFEIRAGMAIGTALAGSGLGGIVFPFVMRAGFSNIGFKWTMRVLAFVVGFLCLLGSFMVRARLPKKKSSKAVIDLRCFKDLKFTWMTLSTFCLELQYFSLLGMYPIYIIAQGFSTDLSVILLVILNVFGTIGRLIAGRIADRYGRLNTLTVAVFLTTLWLFVLLYPFQKSVPVLYVFSCLYGLTASAFISVSPVCIRQISDAKEIGLRFGTCYSVVSFALLVSIPVTGELMQRGGPKAMIIWSGALLVWSSFLLALTRWTCLGYTWKWIVKV</sequence>